<evidence type="ECO:0000313" key="1">
    <source>
        <dbReference type="EMBL" id="XCM38607.1"/>
    </source>
</evidence>
<proteinExistence type="predicted"/>
<name>A0AAU8JIG3_9CYAN</name>
<dbReference type="EMBL" id="CP159837">
    <property type="protein sequence ID" value="XCM38607.1"/>
    <property type="molecule type" value="Genomic_DNA"/>
</dbReference>
<reference evidence="1" key="1">
    <citation type="submission" date="2024-07" db="EMBL/GenBank/DDBJ databases">
        <authorList>
            <person name="Kim Y.J."/>
            <person name="Jeong J.Y."/>
        </authorList>
    </citation>
    <scope>NUCLEOTIDE SEQUENCE</scope>
    <source>
        <strain evidence="1">GIHE-MW2</strain>
    </source>
</reference>
<dbReference type="RefSeq" id="WP_054470413.1">
    <property type="nucleotide sequence ID" value="NZ_CP159837.1"/>
</dbReference>
<dbReference type="AlphaFoldDB" id="A0AAU8JIG3"/>
<organism evidence="1">
    <name type="scientific">Planktothricoides raciborskii GIHE-MW2</name>
    <dbReference type="NCBI Taxonomy" id="2792601"/>
    <lineage>
        <taxon>Bacteria</taxon>
        <taxon>Bacillati</taxon>
        <taxon>Cyanobacteriota</taxon>
        <taxon>Cyanophyceae</taxon>
        <taxon>Oscillatoriophycideae</taxon>
        <taxon>Oscillatoriales</taxon>
        <taxon>Oscillatoriaceae</taxon>
        <taxon>Planktothricoides</taxon>
    </lineage>
</organism>
<accession>A0AAU8JIG3</accession>
<protein>
    <submittedName>
        <fullName evidence="1">Uncharacterized protein</fullName>
    </submittedName>
</protein>
<sequence>MALTEADKRRLEQIFDQLDYQEQQKVLSSQQAFENWLRNSAYSIYCKVRDWLNDLWDWLFG</sequence>
<gene>
    <name evidence="1" type="ORF">ABWT76_001467</name>
</gene>